<accession>A0A512H398</accession>
<dbReference type="InterPro" id="IPR050967">
    <property type="entry name" value="Thiamine_Salvage_TenA"/>
</dbReference>
<gene>
    <name evidence="2" type="ORF">ROR02_00650</name>
</gene>
<dbReference type="CDD" id="cd19367">
    <property type="entry name" value="TenA_C_ScTHI20-like"/>
    <property type="match status" value="1"/>
</dbReference>
<dbReference type="SUPFAM" id="SSF48613">
    <property type="entry name" value="Heme oxygenase-like"/>
    <property type="match status" value="1"/>
</dbReference>
<dbReference type="AlphaFoldDB" id="A0A512H398"/>
<reference evidence="2 3" key="1">
    <citation type="submission" date="2019-07" db="EMBL/GenBank/DDBJ databases">
        <title>Whole genome shotgun sequence of Rhodospirillum oryzae NBRC 107573.</title>
        <authorList>
            <person name="Hosoyama A."/>
            <person name="Uohara A."/>
            <person name="Ohji S."/>
            <person name="Ichikawa N."/>
        </authorList>
    </citation>
    <scope>NUCLEOTIDE SEQUENCE [LARGE SCALE GENOMIC DNA]</scope>
    <source>
        <strain evidence="2 3">NBRC 107573</strain>
    </source>
</reference>
<dbReference type="RefSeq" id="WP_147162004.1">
    <property type="nucleotide sequence ID" value="NZ_BJZO01000001.1"/>
</dbReference>
<evidence type="ECO:0000259" key="1">
    <source>
        <dbReference type="Pfam" id="PF03070"/>
    </source>
</evidence>
<dbReference type="PANTHER" id="PTHR43198:SF2">
    <property type="entry name" value="SI:CH1073-67J19.1-RELATED"/>
    <property type="match status" value="1"/>
</dbReference>
<name>A0A512H398_9PROT</name>
<dbReference type="OrthoDB" id="34166at2"/>
<proteinExistence type="predicted"/>
<evidence type="ECO:0000313" key="3">
    <source>
        <dbReference type="Proteomes" id="UP000321567"/>
    </source>
</evidence>
<dbReference type="GO" id="GO:0005829">
    <property type="term" value="C:cytosol"/>
    <property type="evidence" value="ECO:0007669"/>
    <property type="project" value="TreeGrafter"/>
</dbReference>
<comment type="caution">
    <text evidence="2">The sequence shown here is derived from an EMBL/GenBank/DDBJ whole genome shotgun (WGS) entry which is preliminary data.</text>
</comment>
<dbReference type="Gene3D" id="1.20.910.10">
    <property type="entry name" value="Heme oxygenase-like"/>
    <property type="match status" value="1"/>
</dbReference>
<evidence type="ECO:0000313" key="2">
    <source>
        <dbReference type="EMBL" id="GEO79934.1"/>
    </source>
</evidence>
<dbReference type="InterPro" id="IPR016084">
    <property type="entry name" value="Haem_Oase-like_multi-hlx"/>
</dbReference>
<dbReference type="Proteomes" id="UP000321567">
    <property type="component" value="Unassembled WGS sequence"/>
</dbReference>
<dbReference type="EMBL" id="BJZO01000001">
    <property type="protein sequence ID" value="GEO79934.1"/>
    <property type="molecule type" value="Genomic_DNA"/>
</dbReference>
<keyword evidence="3" id="KW-1185">Reference proteome</keyword>
<organism evidence="2 3">
    <name type="scientific">Pararhodospirillum oryzae</name>
    <dbReference type="NCBI Taxonomy" id="478448"/>
    <lineage>
        <taxon>Bacteria</taxon>
        <taxon>Pseudomonadati</taxon>
        <taxon>Pseudomonadota</taxon>
        <taxon>Alphaproteobacteria</taxon>
        <taxon>Rhodospirillales</taxon>
        <taxon>Rhodospirillaceae</taxon>
        <taxon>Pararhodospirillum</taxon>
    </lineage>
</organism>
<dbReference type="Pfam" id="PF03070">
    <property type="entry name" value="TENA_THI-4"/>
    <property type="match status" value="1"/>
</dbReference>
<sequence length="232" mass="25910">MKRYPGEEVPGLAPAGSLFARLRAACLTEWTAYIDHAFVRQMGEGTLREECFRHYLGQDYLFLIHFARAYGLAAFKAENLETLRAAGLGMASILDEMGLHVDFCRRWGLGASELEALPESRATLAYTRYVLEKGLSGDLLDLYVALSPCMVGYAEIGLALKPLSGPDHPYREWIDQYAGEAYGDVARASVATLDDLMARRGGVGRMPDLIRTFREATRLEADFWRMSLDRAD</sequence>
<feature type="domain" description="Thiaminase-2/PQQC" evidence="1">
    <location>
        <begin position="30"/>
        <end position="229"/>
    </location>
</feature>
<dbReference type="PANTHER" id="PTHR43198">
    <property type="entry name" value="BIFUNCTIONAL TH2 PROTEIN"/>
    <property type="match status" value="1"/>
</dbReference>
<dbReference type="InterPro" id="IPR004305">
    <property type="entry name" value="Thiaminase-2/PQQC"/>
</dbReference>
<protein>
    <recommendedName>
        <fullName evidence="1">Thiaminase-2/PQQC domain-containing protein</fullName>
    </recommendedName>
</protein>